<dbReference type="GO" id="GO:0005249">
    <property type="term" value="F:voltage-gated potassium channel activity"/>
    <property type="evidence" value="ECO:0007669"/>
    <property type="project" value="InterPro"/>
</dbReference>
<comment type="subcellular location">
    <subcellularLocation>
        <location evidence="1">Membrane</location>
        <topology evidence="1">Multi-pass membrane protein</topology>
    </subcellularLocation>
</comment>
<dbReference type="OMA" id="RYSAKFQ"/>
<evidence type="ECO:0000256" key="1">
    <source>
        <dbReference type="ARBA" id="ARBA00004141"/>
    </source>
</evidence>
<dbReference type="InterPro" id="IPR005821">
    <property type="entry name" value="Ion_trans_dom"/>
</dbReference>
<evidence type="ECO:0000256" key="3">
    <source>
        <dbReference type="ARBA" id="ARBA00022538"/>
    </source>
</evidence>
<keyword evidence="11" id="KW-0407">Ion channel</keyword>
<keyword evidence="8 13" id="KW-1133">Transmembrane helix</keyword>
<evidence type="ECO:0000256" key="12">
    <source>
        <dbReference type="SAM" id="MobiDB-lite"/>
    </source>
</evidence>
<feature type="transmembrane region" description="Helical" evidence="13">
    <location>
        <begin position="205"/>
        <end position="225"/>
    </location>
</feature>
<dbReference type="RefSeq" id="XP_044566414.1">
    <property type="nucleotide sequence ID" value="XM_044702869.1"/>
</dbReference>
<keyword evidence="7" id="KW-0630">Potassium</keyword>
<dbReference type="VEuPathDB" id="AmoebaDB:NF0072020"/>
<dbReference type="Gene3D" id="1.20.120.350">
    <property type="entry name" value="Voltage-gated potassium channels. Chain C"/>
    <property type="match status" value="1"/>
</dbReference>
<evidence type="ECO:0000313" key="15">
    <source>
        <dbReference type="EMBL" id="KAF0981701.1"/>
    </source>
</evidence>
<keyword evidence="5" id="KW-0631">Potassium channel</keyword>
<evidence type="ECO:0000256" key="9">
    <source>
        <dbReference type="ARBA" id="ARBA00023065"/>
    </source>
</evidence>
<evidence type="ECO:0000313" key="16">
    <source>
        <dbReference type="Proteomes" id="UP000444721"/>
    </source>
</evidence>
<keyword evidence="9" id="KW-0406">Ion transport</keyword>
<evidence type="ECO:0000256" key="6">
    <source>
        <dbReference type="ARBA" id="ARBA00022882"/>
    </source>
</evidence>
<gene>
    <name evidence="15" type="ORF">FDP41_012358</name>
</gene>
<evidence type="ECO:0000259" key="14">
    <source>
        <dbReference type="Pfam" id="PF00520"/>
    </source>
</evidence>
<evidence type="ECO:0000256" key="5">
    <source>
        <dbReference type="ARBA" id="ARBA00022826"/>
    </source>
</evidence>
<dbReference type="Pfam" id="PF00520">
    <property type="entry name" value="Ion_trans"/>
    <property type="match status" value="1"/>
</dbReference>
<dbReference type="PRINTS" id="PR00169">
    <property type="entry name" value="KCHANNEL"/>
</dbReference>
<dbReference type="Proteomes" id="UP000444721">
    <property type="component" value="Unassembled WGS sequence"/>
</dbReference>
<proteinExistence type="predicted"/>
<dbReference type="PANTHER" id="PTHR11537">
    <property type="entry name" value="VOLTAGE-GATED POTASSIUM CHANNEL"/>
    <property type="match status" value="1"/>
</dbReference>
<evidence type="ECO:0000256" key="13">
    <source>
        <dbReference type="SAM" id="Phobius"/>
    </source>
</evidence>
<evidence type="ECO:0000256" key="7">
    <source>
        <dbReference type="ARBA" id="ARBA00022958"/>
    </source>
</evidence>
<feature type="region of interest" description="Disordered" evidence="12">
    <location>
        <begin position="1"/>
        <end position="43"/>
    </location>
</feature>
<keyword evidence="3" id="KW-0633">Potassium transport</keyword>
<dbReference type="GeneID" id="68119573"/>
<protein>
    <recommendedName>
        <fullName evidence="14">Ion transport domain-containing protein</fullName>
    </recommendedName>
</protein>
<feature type="transmembrane region" description="Helical" evidence="13">
    <location>
        <begin position="108"/>
        <end position="135"/>
    </location>
</feature>
<dbReference type="AlphaFoldDB" id="A0A6A5C3Q0"/>
<dbReference type="InterPro" id="IPR027359">
    <property type="entry name" value="Volt_channel_dom_sf"/>
</dbReference>
<dbReference type="PANTHER" id="PTHR11537:SF254">
    <property type="entry name" value="POTASSIUM VOLTAGE-GATED CHANNEL PROTEIN SHAB"/>
    <property type="match status" value="1"/>
</dbReference>
<feature type="domain" description="Ion transport" evidence="14">
    <location>
        <begin position="113"/>
        <end position="348"/>
    </location>
</feature>
<evidence type="ECO:0000256" key="2">
    <source>
        <dbReference type="ARBA" id="ARBA00022448"/>
    </source>
</evidence>
<keyword evidence="2" id="KW-0813">Transport</keyword>
<feature type="transmembrane region" description="Helical" evidence="13">
    <location>
        <begin position="245"/>
        <end position="269"/>
    </location>
</feature>
<dbReference type="GO" id="GO:0001508">
    <property type="term" value="P:action potential"/>
    <property type="evidence" value="ECO:0007669"/>
    <property type="project" value="TreeGrafter"/>
</dbReference>
<dbReference type="Gene3D" id="1.10.287.70">
    <property type="match status" value="1"/>
</dbReference>
<accession>A0A6A5C3Q0</accession>
<dbReference type="EMBL" id="VFQX01000013">
    <property type="protein sequence ID" value="KAF0981701.1"/>
    <property type="molecule type" value="Genomic_DNA"/>
</dbReference>
<dbReference type="VEuPathDB" id="AmoebaDB:NfTy_039850"/>
<keyword evidence="6" id="KW-0851">Voltage-gated channel</keyword>
<evidence type="ECO:0000256" key="10">
    <source>
        <dbReference type="ARBA" id="ARBA00023136"/>
    </source>
</evidence>
<keyword evidence="16" id="KW-1185">Reference proteome</keyword>
<organism evidence="15 16">
    <name type="scientific">Naegleria fowleri</name>
    <name type="common">Brain eating amoeba</name>
    <dbReference type="NCBI Taxonomy" id="5763"/>
    <lineage>
        <taxon>Eukaryota</taxon>
        <taxon>Discoba</taxon>
        <taxon>Heterolobosea</taxon>
        <taxon>Tetramitia</taxon>
        <taxon>Eutetramitia</taxon>
        <taxon>Vahlkampfiidae</taxon>
        <taxon>Naegleria</taxon>
    </lineage>
</organism>
<evidence type="ECO:0000256" key="11">
    <source>
        <dbReference type="ARBA" id="ARBA00023303"/>
    </source>
</evidence>
<dbReference type="InterPro" id="IPR028325">
    <property type="entry name" value="VG_K_chnl"/>
</dbReference>
<evidence type="ECO:0000256" key="4">
    <source>
        <dbReference type="ARBA" id="ARBA00022692"/>
    </source>
</evidence>
<sequence length="514" mass="58011">MSEKTTLPNNTAAPPSPTASTTSSQAASSSNNHQMSAKEASKAELRNTKLKFKQEEAEKKKALEVIENSRLFRSRRTINIIRSIPQNWKERTWRQKLYLILEHPRSSYIAMIVTIITSLLTVIQTLCLVLRSFPFFFPFEVMWLSITGFLSLCFMTEYFLRMAAYVRTWGDFRHFVKAPANLIDVASFVPFYFDLIIYLSDSSSWININLQVLTVFRVLKLLRLIKLTRYSAKFQLLIVSLRRSLDMLLSLAVLVFMGALICSTLVYYAERGKYDLKSGQWLRPDGTSSPFSNILICMWYSIVTIATVGYGDMAPITPLGRIIAILTILSGVIIVALPSMVVGGIYSKLLGEYDLMVSKRKLEGDNNIEDEEFDVIDNLMMPNGESSNETNNNGETELLSFDEHPIQQQQQQQPTITSSTATVTNPDSTVVEFTNTNASSDGVSFHPPNVVNSHIQQVNPFLASFNPFVHDARDLSISAVMDRQESIIKSCAKQLNEMKKLAQEVKNKRSQAIN</sequence>
<evidence type="ECO:0000256" key="8">
    <source>
        <dbReference type="ARBA" id="ARBA00022989"/>
    </source>
</evidence>
<dbReference type="OrthoDB" id="415460at2759"/>
<feature type="transmembrane region" description="Helical" evidence="13">
    <location>
        <begin position="289"/>
        <end position="310"/>
    </location>
</feature>
<name>A0A6A5C3Q0_NAEFO</name>
<feature type="compositionally biased region" description="Low complexity" evidence="12">
    <location>
        <begin position="8"/>
        <end position="32"/>
    </location>
</feature>
<feature type="transmembrane region" description="Helical" evidence="13">
    <location>
        <begin position="141"/>
        <end position="160"/>
    </location>
</feature>
<feature type="transmembrane region" description="Helical" evidence="13">
    <location>
        <begin position="181"/>
        <end position="199"/>
    </location>
</feature>
<keyword evidence="10 13" id="KW-0472">Membrane</keyword>
<comment type="caution">
    <text evidence="15">The sequence shown here is derived from an EMBL/GenBank/DDBJ whole genome shotgun (WGS) entry which is preliminary data.</text>
</comment>
<dbReference type="SUPFAM" id="SSF81324">
    <property type="entry name" value="Voltage-gated potassium channels"/>
    <property type="match status" value="1"/>
</dbReference>
<dbReference type="GO" id="GO:0008076">
    <property type="term" value="C:voltage-gated potassium channel complex"/>
    <property type="evidence" value="ECO:0007669"/>
    <property type="project" value="InterPro"/>
</dbReference>
<dbReference type="VEuPathDB" id="AmoebaDB:FDP41_012358"/>
<reference evidence="15 16" key="1">
    <citation type="journal article" date="2019" name="Sci. Rep.">
        <title>Nanopore sequencing improves the draft genome of the human pathogenic amoeba Naegleria fowleri.</title>
        <authorList>
            <person name="Liechti N."/>
            <person name="Schurch N."/>
            <person name="Bruggmann R."/>
            <person name="Wittwer M."/>
        </authorList>
    </citation>
    <scope>NUCLEOTIDE SEQUENCE [LARGE SCALE GENOMIC DNA]</scope>
    <source>
        <strain evidence="15 16">ATCC 30894</strain>
    </source>
</reference>
<keyword evidence="4 13" id="KW-0812">Transmembrane</keyword>
<feature type="transmembrane region" description="Helical" evidence="13">
    <location>
        <begin position="322"/>
        <end position="346"/>
    </location>
</feature>